<dbReference type="AlphaFoldDB" id="A0A8K0UHW7"/>
<evidence type="ECO:0000256" key="1">
    <source>
        <dbReference type="ARBA" id="ARBA00023172"/>
    </source>
</evidence>
<keyword evidence="1" id="KW-0233">DNA recombination</keyword>
<evidence type="ECO:0000313" key="3">
    <source>
        <dbReference type="Proteomes" id="UP000813824"/>
    </source>
</evidence>
<evidence type="ECO:0000313" key="2">
    <source>
        <dbReference type="EMBL" id="KAH8092567.1"/>
    </source>
</evidence>
<name>A0A8K0UHW7_9AGAR</name>
<protein>
    <recommendedName>
        <fullName evidence="4">Tyr recombinase domain-containing protein</fullName>
    </recommendedName>
</protein>
<keyword evidence="3" id="KW-1185">Reference proteome</keyword>
<comment type="caution">
    <text evidence="2">The sequence shown here is derived from an EMBL/GenBank/DDBJ whole genome shotgun (WGS) entry which is preliminary data.</text>
</comment>
<evidence type="ECO:0008006" key="4">
    <source>
        <dbReference type="Google" id="ProtNLM"/>
    </source>
</evidence>
<sequence length="93" mass="10564">LFSWRDRHGNICPLVRDAALARINSIYESHNIGTAFGHSFRIGGASFYLAQKVDPEIVRISGRWKSLAYQTYIRAFEQISSRHLAGLERQVTA</sequence>
<dbReference type="InterPro" id="IPR013762">
    <property type="entry name" value="Integrase-like_cat_sf"/>
</dbReference>
<gene>
    <name evidence="2" type="ORF">BXZ70DRAFT_897984</name>
</gene>
<dbReference type="Proteomes" id="UP000813824">
    <property type="component" value="Unassembled WGS sequence"/>
</dbReference>
<dbReference type="GO" id="GO:0015074">
    <property type="term" value="P:DNA integration"/>
    <property type="evidence" value="ECO:0007669"/>
    <property type="project" value="InterPro"/>
</dbReference>
<dbReference type="GO" id="GO:0006310">
    <property type="term" value="P:DNA recombination"/>
    <property type="evidence" value="ECO:0007669"/>
    <property type="project" value="UniProtKB-KW"/>
</dbReference>
<reference evidence="2" key="1">
    <citation type="journal article" date="2021" name="New Phytol.">
        <title>Evolutionary innovations through gain and loss of genes in the ectomycorrhizal Boletales.</title>
        <authorList>
            <person name="Wu G."/>
            <person name="Miyauchi S."/>
            <person name="Morin E."/>
            <person name="Kuo A."/>
            <person name="Drula E."/>
            <person name="Varga T."/>
            <person name="Kohler A."/>
            <person name="Feng B."/>
            <person name="Cao Y."/>
            <person name="Lipzen A."/>
            <person name="Daum C."/>
            <person name="Hundley H."/>
            <person name="Pangilinan J."/>
            <person name="Johnson J."/>
            <person name="Barry K."/>
            <person name="LaButti K."/>
            <person name="Ng V."/>
            <person name="Ahrendt S."/>
            <person name="Min B."/>
            <person name="Choi I.G."/>
            <person name="Park H."/>
            <person name="Plett J.M."/>
            <person name="Magnuson J."/>
            <person name="Spatafora J.W."/>
            <person name="Nagy L.G."/>
            <person name="Henrissat B."/>
            <person name="Grigoriev I.V."/>
            <person name="Yang Z.L."/>
            <person name="Xu J."/>
            <person name="Martin F.M."/>
        </authorList>
    </citation>
    <scope>NUCLEOTIDE SEQUENCE</scope>
    <source>
        <strain evidence="2">KKN 215</strain>
    </source>
</reference>
<dbReference type="EMBL" id="JAEVFJ010000031">
    <property type="protein sequence ID" value="KAH8092567.1"/>
    <property type="molecule type" value="Genomic_DNA"/>
</dbReference>
<accession>A0A8K0UHW7</accession>
<dbReference type="OrthoDB" id="3254696at2759"/>
<dbReference type="GO" id="GO:0003677">
    <property type="term" value="F:DNA binding"/>
    <property type="evidence" value="ECO:0007669"/>
    <property type="project" value="InterPro"/>
</dbReference>
<dbReference type="SUPFAM" id="SSF56349">
    <property type="entry name" value="DNA breaking-rejoining enzymes"/>
    <property type="match status" value="1"/>
</dbReference>
<dbReference type="InterPro" id="IPR011010">
    <property type="entry name" value="DNA_brk_join_enz"/>
</dbReference>
<dbReference type="Gene3D" id="1.10.443.10">
    <property type="entry name" value="Intergrase catalytic core"/>
    <property type="match status" value="1"/>
</dbReference>
<feature type="non-terminal residue" evidence="2">
    <location>
        <position position="1"/>
    </location>
</feature>
<organism evidence="2 3">
    <name type="scientific">Cristinia sonorae</name>
    <dbReference type="NCBI Taxonomy" id="1940300"/>
    <lineage>
        <taxon>Eukaryota</taxon>
        <taxon>Fungi</taxon>
        <taxon>Dikarya</taxon>
        <taxon>Basidiomycota</taxon>
        <taxon>Agaricomycotina</taxon>
        <taxon>Agaricomycetes</taxon>
        <taxon>Agaricomycetidae</taxon>
        <taxon>Agaricales</taxon>
        <taxon>Pleurotineae</taxon>
        <taxon>Stephanosporaceae</taxon>
        <taxon>Cristinia</taxon>
    </lineage>
</organism>
<proteinExistence type="predicted"/>